<dbReference type="RefSeq" id="WP_184360539.1">
    <property type="nucleotide sequence ID" value="NZ_BAAAKM010000013.1"/>
</dbReference>
<keyword evidence="6" id="KW-1185">Reference proteome</keyword>
<dbReference type="PANTHER" id="PTHR30061:SF50">
    <property type="entry name" value="MALTOSE_MALTODEXTRIN-BINDING PERIPLASMIC PROTEIN"/>
    <property type="match status" value="1"/>
</dbReference>
<comment type="similarity">
    <text evidence="1">Belongs to the bacterial solute-binding protein 1 family.</text>
</comment>
<dbReference type="InterPro" id="IPR006059">
    <property type="entry name" value="SBP"/>
</dbReference>
<dbReference type="GO" id="GO:1901982">
    <property type="term" value="F:maltose binding"/>
    <property type="evidence" value="ECO:0007669"/>
    <property type="project" value="TreeGrafter"/>
</dbReference>
<proteinExistence type="inferred from homology"/>
<dbReference type="PROSITE" id="PS51257">
    <property type="entry name" value="PROKAR_LIPOPROTEIN"/>
    <property type="match status" value="1"/>
</dbReference>
<dbReference type="Proteomes" id="UP000579647">
    <property type="component" value="Unassembled WGS sequence"/>
</dbReference>
<evidence type="ECO:0000256" key="2">
    <source>
        <dbReference type="ARBA" id="ARBA00022448"/>
    </source>
</evidence>
<dbReference type="GO" id="GO:0055052">
    <property type="term" value="C:ATP-binding cassette (ABC) transporter complex, substrate-binding subunit-containing"/>
    <property type="evidence" value="ECO:0007669"/>
    <property type="project" value="TreeGrafter"/>
</dbReference>
<sequence length="429" mass="46280">MRFSKIALASAVVMLAAACGGGSDDGDGGNASGDAPDTLTVWRMGDASEDQNAFMDTVAEQYQDIYPDTEVDVQWIPWGEFSQRFQTAMVSGGPDVVEIGNDQVATWADAEALYDVSEYVEGWDEAEDLLEGALANGAFGDAQYSVPWYSGVRALWYNTDWLDELGHEAPETWDDLLEVSADIEDEYGVPGFAAPTDFMNGIASFVWANGGEFATQEGGAWVGQLESDATSEALEFYAGLTVDGVSPSACIGLNEVDCAHADFVNREIGMFIDGPWAKPQLEELNDEHADQWATAPIPGVDGMAPAFGGGSDLAVWGTSEYPEAAFDYITVLNSKDNALPYNEVSSMFPTFEDVLESDAFQEDPVLAGAATQATGDLRLFPDTANWGHVQWELATIQNAVQRLAEGESADDVLPELNEELTEALNRDEE</sequence>
<dbReference type="EMBL" id="JACHDO010000001">
    <property type="protein sequence ID" value="MBB5489004.1"/>
    <property type="molecule type" value="Genomic_DNA"/>
</dbReference>
<accession>A0A840VZ59</accession>
<protein>
    <submittedName>
        <fullName evidence="5">N,N'-diacetylchitobiose transport system substrate-binding protein</fullName>
    </submittedName>
</protein>
<dbReference type="Gene3D" id="3.40.190.10">
    <property type="entry name" value="Periplasmic binding protein-like II"/>
    <property type="match status" value="2"/>
</dbReference>
<evidence type="ECO:0000313" key="6">
    <source>
        <dbReference type="Proteomes" id="UP000579647"/>
    </source>
</evidence>
<dbReference type="SUPFAM" id="SSF53850">
    <property type="entry name" value="Periplasmic binding protein-like II"/>
    <property type="match status" value="1"/>
</dbReference>
<dbReference type="GO" id="GO:0015768">
    <property type="term" value="P:maltose transport"/>
    <property type="evidence" value="ECO:0007669"/>
    <property type="project" value="TreeGrafter"/>
</dbReference>
<evidence type="ECO:0000256" key="3">
    <source>
        <dbReference type="ARBA" id="ARBA00022729"/>
    </source>
</evidence>
<evidence type="ECO:0000313" key="5">
    <source>
        <dbReference type="EMBL" id="MBB5489004.1"/>
    </source>
</evidence>
<dbReference type="Pfam" id="PF01547">
    <property type="entry name" value="SBP_bac_1"/>
    <property type="match status" value="1"/>
</dbReference>
<organism evidence="5 6">
    <name type="scientific">Nocardiopsis metallicus</name>
    <dbReference type="NCBI Taxonomy" id="179819"/>
    <lineage>
        <taxon>Bacteria</taxon>
        <taxon>Bacillati</taxon>
        <taxon>Actinomycetota</taxon>
        <taxon>Actinomycetes</taxon>
        <taxon>Streptosporangiales</taxon>
        <taxon>Nocardiopsidaceae</taxon>
        <taxon>Nocardiopsis</taxon>
    </lineage>
</organism>
<dbReference type="GO" id="GO:0042956">
    <property type="term" value="P:maltodextrin transmembrane transport"/>
    <property type="evidence" value="ECO:0007669"/>
    <property type="project" value="TreeGrafter"/>
</dbReference>
<feature type="chain" id="PRO_5032398930" evidence="4">
    <location>
        <begin position="19"/>
        <end position="429"/>
    </location>
</feature>
<reference evidence="5 6" key="1">
    <citation type="submission" date="2020-08" db="EMBL/GenBank/DDBJ databases">
        <title>Sequencing the genomes of 1000 actinobacteria strains.</title>
        <authorList>
            <person name="Klenk H.-P."/>
        </authorList>
    </citation>
    <scope>NUCLEOTIDE SEQUENCE [LARGE SCALE GENOMIC DNA]</scope>
    <source>
        <strain evidence="5 6">DSM 44598</strain>
    </source>
</reference>
<comment type="caution">
    <text evidence="5">The sequence shown here is derived from an EMBL/GenBank/DDBJ whole genome shotgun (WGS) entry which is preliminary data.</text>
</comment>
<feature type="signal peptide" evidence="4">
    <location>
        <begin position="1"/>
        <end position="18"/>
    </location>
</feature>
<keyword evidence="2" id="KW-0813">Transport</keyword>
<gene>
    <name evidence="5" type="ORF">HNR07_000141</name>
</gene>
<dbReference type="AlphaFoldDB" id="A0A840VZ59"/>
<dbReference type="PANTHER" id="PTHR30061">
    <property type="entry name" value="MALTOSE-BINDING PERIPLASMIC PROTEIN"/>
    <property type="match status" value="1"/>
</dbReference>
<keyword evidence="3 4" id="KW-0732">Signal</keyword>
<evidence type="ECO:0000256" key="1">
    <source>
        <dbReference type="ARBA" id="ARBA00008520"/>
    </source>
</evidence>
<name>A0A840VZ59_9ACTN</name>
<evidence type="ECO:0000256" key="4">
    <source>
        <dbReference type="SAM" id="SignalP"/>
    </source>
</evidence>